<dbReference type="Proteomes" id="UP000618754">
    <property type="component" value="Unassembled WGS sequence"/>
</dbReference>
<evidence type="ECO:0008006" key="4">
    <source>
        <dbReference type="Google" id="ProtNLM"/>
    </source>
</evidence>
<comment type="caution">
    <text evidence="2">The sequence shown here is derived from an EMBL/GenBank/DDBJ whole genome shotgun (WGS) entry which is preliminary data.</text>
</comment>
<evidence type="ECO:0000256" key="1">
    <source>
        <dbReference type="SAM" id="Phobius"/>
    </source>
</evidence>
<proteinExistence type="predicted"/>
<keyword evidence="3" id="KW-1185">Reference proteome</keyword>
<feature type="transmembrane region" description="Helical" evidence="1">
    <location>
        <begin position="168"/>
        <end position="190"/>
    </location>
</feature>
<evidence type="ECO:0000313" key="2">
    <source>
        <dbReference type="EMBL" id="MBD1387608.1"/>
    </source>
</evidence>
<organism evidence="2 3">
    <name type="scientific">Mucilaginibacter rigui</name>
    <dbReference type="NCBI Taxonomy" id="534635"/>
    <lineage>
        <taxon>Bacteria</taxon>
        <taxon>Pseudomonadati</taxon>
        <taxon>Bacteroidota</taxon>
        <taxon>Sphingobacteriia</taxon>
        <taxon>Sphingobacteriales</taxon>
        <taxon>Sphingobacteriaceae</taxon>
        <taxon>Mucilaginibacter</taxon>
    </lineage>
</organism>
<keyword evidence="1" id="KW-0812">Transmembrane</keyword>
<reference evidence="2 3" key="1">
    <citation type="submission" date="2020-09" db="EMBL/GenBank/DDBJ databases">
        <title>Novel species of Mucilaginibacter isolated from a glacier on the Tibetan Plateau.</title>
        <authorList>
            <person name="Liu Q."/>
            <person name="Xin Y.-H."/>
        </authorList>
    </citation>
    <scope>NUCLEOTIDE SEQUENCE [LARGE SCALE GENOMIC DNA]</scope>
    <source>
        <strain evidence="2 3">CGMCC 1.13878</strain>
    </source>
</reference>
<dbReference type="EMBL" id="JACWMW010000007">
    <property type="protein sequence ID" value="MBD1387608.1"/>
    <property type="molecule type" value="Genomic_DNA"/>
</dbReference>
<keyword evidence="1" id="KW-0472">Membrane</keyword>
<feature type="transmembrane region" description="Helical" evidence="1">
    <location>
        <begin position="34"/>
        <end position="54"/>
    </location>
</feature>
<feature type="transmembrane region" description="Helical" evidence="1">
    <location>
        <begin position="60"/>
        <end position="78"/>
    </location>
</feature>
<protein>
    <recommendedName>
        <fullName evidence="4">SMODS and SLOG-associating 2TM effector domain-containing protein</fullName>
    </recommendedName>
</protein>
<dbReference type="RefSeq" id="WP_191177454.1">
    <property type="nucleotide sequence ID" value="NZ_JACWMW010000007.1"/>
</dbReference>
<sequence length="195" mass="22953">MNKKDNQQSEILSRLWDGANYQDNLLQSYRNFHLTIQSILIALGAYVSLSTLTIEDDKKLILALFILIAISALAFYSLKVMGNLIRARGEDVNHFQNRIIEHEKALPKDQQILTAFKVYQKNVREQDKKHPELFNFEEYWANFNINEEVRKHLIEKGKGHTRKILDVYLFNAFRTVWIVFYIVIILTIAINNYSF</sequence>
<gene>
    <name evidence="2" type="ORF">IDJ75_20150</name>
</gene>
<evidence type="ECO:0000313" key="3">
    <source>
        <dbReference type="Proteomes" id="UP000618754"/>
    </source>
</evidence>
<keyword evidence="1" id="KW-1133">Transmembrane helix</keyword>
<name>A0ABR7XAJ6_9SPHI</name>
<accession>A0ABR7XAJ6</accession>